<dbReference type="Proteomes" id="UP001597560">
    <property type="component" value="Unassembled WGS sequence"/>
</dbReference>
<dbReference type="RefSeq" id="WP_377611788.1">
    <property type="nucleotide sequence ID" value="NZ_JBHUPA010000008.1"/>
</dbReference>
<evidence type="ECO:0000313" key="8">
    <source>
        <dbReference type="EMBL" id="MFD2963683.1"/>
    </source>
</evidence>
<dbReference type="Pfam" id="PF07980">
    <property type="entry name" value="SusD_RagB"/>
    <property type="match status" value="1"/>
</dbReference>
<evidence type="ECO:0000259" key="7">
    <source>
        <dbReference type="Pfam" id="PF14322"/>
    </source>
</evidence>
<gene>
    <name evidence="8" type="ORF">ACFS6J_17895</name>
</gene>
<dbReference type="InterPro" id="IPR011990">
    <property type="entry name" value="TPR-like_helical_dom_sf"/>
</dbReference>
<keyword evidence="9" id="KW-1185">Reference proteome</keyword>
<dbReference type="Gene3D" id="1.25.40.390">
    <property type="match status" value="1"/>
</dbReference>
<accession>A0ABW6B2G8</accession>
<feature type="domain" description="RagB/SusD" evidence="6">
    <location>
        <begin position="337"/>
        <end position="445"/>
    </location>
</feature>
<comment type="subcellular location">
    <subcellularLocation>
        <location evidence="1">Cell outer membrane</location>
    </subcellularLocation>
</comment>
<evidence type="ECO:0000256" key="5">
    <source>
        <dbReference type="ARBA" id="ARBA00023237"/>
    </source>
</evidence>
<evidence type="ECO:0000259" key="6">
    <source>
        <dbReference type="Pfam" id="PF07980"/>
    </source>
</evidence>
<evidence type="ECO:0000256" key="3">
    <source>
        <dbReference type="ARBA" id="ARBA00022729"/>
    </source>
</evidence>
<dbReference type="Gene3D" id="1.25.40.900">
    <property type="match status" value="1"/>
</dbReference>
<proteinExistence type="inferred from homology"/>
<comment type="similarity">
    <text evidence="2">Belongs to the SusD family.</text>
</comment>
<organism evidence="8 9">
    <name type="scientific">Olivibacter jilunii</name>
    <dbReference type="NCBI Taxonomy" id="985016"/>
    <lineage>
        <taxon>Bacteria</taxon>
        <taxon>Pseudomonadati</taxon>
        <taxon>Bacteroidota</taxon>
        <taxon>Sphingobacteriia</taxon>
        <taxon>Sphingobacteriales</taxon>
        <taxon>Sphingobacteriaceae</taxon>
        <taxon>Olivibacter</taxon>
    </lineage>
</organism>
<feature type="domain" description="SusD-like N-terminal" evidence="7">
    <location>
        <begin position="26"/>
        <end position="228"/>
    </location>
</feature>
<name>A0ABW6B2G8_9SPHI</name>
<dbReference type="EMBL" id="JBHUPA010000008">
    <property type="protein sequence ID" value="MFD2963683.1"/>
    <property type="molecule type" value="Genomic_DNA"/>
</dbReference>
<sequence length="455" mass="52192">MKKNTITHGFALLLIALIGLSACSKDWLEVKRELSIVVPTTLKDMRWLLNNNSVFGVDHIGAMIGSEDTYYLTQQDYNNAALVVRDVYTWERDVFRGIVDPEEWNGSYKQIFYANTILEGLERIAVNERNEMEWRDIKGSALFFRAKAFFNLAQLFAVPYAELNDETPGIPLKFSSNVDDVTIRASLVQTYEQIISDFKQSASLLKGQPIRKTDASKAAAYGLLARCYAAMDNYTNALLYADSCLAYNTTQMVYERLDVTQRYPFAAMNDEVIFQSKASPQYVGNTALRIDTLLYGQYDDEDRRKELFFQRNNDGSLGFRGSYYGDFNLFSGIAVDEMLLTKAECLVRTDRIEEAQAVLNTFLENKYRNGTFVPIVMNDRDSALLFVLAERQKQLLLRGLRWQDLRRLNKDVKTQSTLRRVVGDQQYTLPPNDARYTFPIPTKIIELTGIEQNKR</sequence>
<keyword evidence="4" id="KW-0472">Membrane</keyword>
<evidence type="ECO:0000256" key="2">
    <source>
        <dbReference type="ARBA" id="ARBA00006275"/>
    </source>
</evidence>
<protein>
    <submittedName>
        <fullName evidence="8">RagB/SusD family nutrient uptake outer membrane protein</fullName>
    </submittedName>
</protein>
<dbReference type="SUPFAM" id="SSF48452">
    <property type="entry name" value="TPR-like"/>
    <property type="match status" value="1"/>
</dbReference>
<keyword evidence="5" id="KW-0998">Cell outer membrane</keyword>
<evidence type="ECO:0000256" key="1">
    <source>
        <dbReference type="ARBA" id="ARBA00004442"/>
    </source>
</evidence>
<keyword evidence="3" id="KW-0732">Signal</keyword>
<dbReference type="Pfam" id="PF14322">
    <property type="entry name" value="SusD-like_3"/>
    <property type="match status" value="1"/>
</dbReference>
<comment type="caution">
    <text evidence="8">The sequence shown here is derived from an EMBL/GenBank/DDBJ whole genome shotgun (WGS) entry which is preliminary data.</text>
</comment>
<dbReference type="InterPro" id="IPR033985">
    <property type="entry name" value="SusD-like_N"/>
</dbReference>
<evidence type="ECO:0000256" key="4">
    <source>
        <dbReference type="ARBA" id="ARBA00023136"/>
    </source>
</evidence>
<dbReference type="PROSITE" id="PS51257">
    <property type="entry name" value="PROKAR_LIPOPROTEIN"/>
    <property type="match status" value="1"/>
</dbReference>
<reference evidence="9" key="1">
    <citation type="journal article" date="2019" name="Int. J. Syst. Evol. Microbiol.">
        <title>The Global Catalogue of Microorganisms (GCM) 10K type strain sequencing project: providing services to taxonomists for standard genome sequencing and annotation.</title>
        <authorList>
            <consortium name="The Broad Institute Genomics Platform"/>
            <consortium name="The Broad Institute Genome Sequencing Center for Infectious Disease"/>
            <person name="Wu L."/>
            <person name="Ma J."/>
        </authorList>
    </citation>
    <scope>NUCLEOTIDE SEQUENCE [LARGE SCALE GENOMIC DNA]</scope>
    <source>
        <strain evidence="9">KCTC 23098</strain>
    </source>
</reference>
<dbReference type="Gene3D" id="2.20.20.130">
    <property type="match status" value="1"/>
</dbReference>
<dbReference type="InterPro" id="IPR012944">
    <property type="entry name" value="SusD_RagB_dom"/>
</dbReference>
<evidence type="ECO:0000313" key="9">
    <source>
        <dbReference type="Proteomes" id="UP001597560"/>
    </source>
</evidence>